<name>A0A927JF12_9ACTN</name>
<feature type="domain" description="MoaB/Mog" evidence="12">
    <location>
        <begin position="179"/>
        <end position="315"/>
    </location>
</feature>
<dbReference type="SUPFAM" id="SSF53218">
    <property type="entry name" value="Molybdenum cofactor biosynthesis proteins"/>
    <property type="match status" value="1"/>
</dbReference>
<dbReference type="GO" id="GO:0046872">
    <property type="term" value="F:metal ion binding"/>
    <property type="evidence" value="ECO:0007669"/>
    <property type="project" value="UniProtKB-UniRule"/>
</dbReference>
<dbReference type="Gene3D" id="2.170.190.11">
    <property type="entry name" value="Molybdopterin biosynthesis moea protein, domain 3"/>
    <property type="match status" value="1"/>
</dbReference>
<dbReference type="SUPFAM" id="SSF63867">
    <property type="entry name" value="MoeA C-terminal domain-like"/>
    <property type="match status" value="1"/>
</dbReference>
<dbReference type="Proteomes" id="UP000642993">
    <property type="component" value="Unassembled WGS sequence"/>
</dbReference>
<comment type="catalytic activity">
    <reaction evidence="10">
        <text>adenylyl-molybdopterin + molybdate = Mo-molybdopterin + AMP + H(+)</text>
        <dbReference type="Rhea" id="RHEA:35047"/>
        <dbReference type="ChEBI" id="CHEBI:15378"/>
        <dbReference type="ChEBI" id="CHEBI:36264"/>
        <dbReference type="ChEBI" id="CHEBI:62727"/>
        <dbReference type="ChEBI" id="CHEBI:71302"/>
        <dbReference type="ChEBI" id="CHEBI:456215"/>
        <dbReference type="EC" id="2.10.1.1"/>
    </reaction>
</comment>
<comment type="function">
    <text evidence="2 11">Catalyzes the insertion of molybdate into adenylated molybdopterin with the concomitant release of AMP.</text>
</comment>
<comment type="caution">
    <text evidence="13">The sequence shown here is derived from an EMBL/GenBank/DDBJ whole genome shotgun (WGS) entry which is preliminary data.</text>
</comment>
<keyword evidence="5 11" id="KW-0500">Molybdenum</keyword>
<dbReference type="Pfam" id="PF03454">
    <property type="entry name" value="MoeA_C"/>
    <property type="match status" value="1"/>
</dbReference>
<comment type="similarity">
    <text evidence="4 11">Belongs to the MoeA family.</text>
</comment>
<evidence type="ECO:0000256" key="6">
    <source>
        <dbReference type="ARBA" id="ARBA00022679"/>
    </source>
</evidence>
<dbReference type="InterPro" id="IPR036688">
    <property type="entry name" value="MoeA_C_domain_IV_sf"/>
</dbReference>
<dbReference type="EMBL" id="JACYWE010000008">
    <property type="protein sequence ID" value="MBD8507372.1"/>
    <property type="molecule type" value="Genomic_DNA"/>
</dbReference>
<evidence type="ECO:0000313" key="14">
    <source>
        <dbReference type="Proteomes" id="UP000642993"/>
    </source>
</evidence>
<dbReference type="GO" id="GO:0006777">
    <property type="term" value="P:Mo-molybdopterin cofactor biosynthetic process"/>
    <property type="evidence" value="ECO:0007669"/>
    <property type="project" value="UniProtKB-UniRule"/>
</dbReference>
<dbReference type="InterPro" id="IPR005111">
    <property type="entry name" value="MoeA_C_domain_IV"/>
</dbReference>
<dbReference type="InterPro" id="IPR036135">
    <property type="entry name" value="MoeA_linker/N_sf"/>
</dbReference>
<evidence type="ECO:0000256" key="2">
    <source>
        <dbReference type="ARBA" id="ARBA00002901"/>
    </source>
</evidence>
<dbReference type="Gene3D" id="3.90.105.10">
    <property type="entry name" value="Molybdopterin biosynthesis moea protein, domain 2"/>
    <property type="match status" value="1"/>
</dbReference>
<evidence type="ECO:0000313" key="13">
    <source>
        <dbReference type="EMBL" id="MBD8507372.1"/>
    </source>
</evidence>
<keyword evidence="6 11" id="KW-0808">Transferase</keyword>
<reference evidence="13" key="1">
    <citation type="submission" date="2020-09" db="EMBL/GenBank/DDBJ databases">
        <title>Hoyosella lacisalsi sp. nov., a halotolerant actinobacterium isolated from soil of Lake Gudzhirganskoe.</title>
        <authorList>
            <person name="Yang Q."/>
            <person name="Guo P.Y."/>
            <person name="Liu S.W."/>
            <person name="Li F.N."/>
            <person name="Sun C.H."/>
        </authorList>
    </citation>
    <scope>NUCLEOTIDE SEQUENCE</scope>
    <source>
        <strain evidence="13">G463</strain>
    </source>
</reference>
<evidence type="ECO:0000256" key="9">
    <source>
        <dbReference type="ARBA" id="ARBA00023150"/>
    </source>
</evidence>
<dbReference type="CDD" id="cd00887">
    <property type="entry name" value="MoeA"/>
    <property type="match status" value="1"/>
</dbReference>
<dbReference type="InterPro" id="IPR036425">
    <property type="entry name" value="MoaB/Mog-like_dom_sf"/>
</dbReference>
<dbReference type="InterPro" id="IPR001453">
    <property type="entry name" value="MoaB/Mog_dom"/>
</dbReference>
<dbReference type="PANTHER" id="PTHR10192">
    <property type="entry name" value="MOLYBDOPTERIN BIOSYNTHESIS PROTEIN"/>
    <property type="match status" value="1"/>
</dbReference>
<dbReference type="Pfam" id="PF03453">
    <property type="entry name" value="MoeA_N"/>
    <property type="match status" value="1"/>
</dbReference>
<dbReference type="NCBIfam" id="TIGR00177">
    <property type="entry name" value="molyb_syn"/>
    <property type="match status" value="1"/>
</dbReference>
<evidence type="ECO:0000256" key="4">
    <source>
        <dbReference type="ARBA" id="ARBA00010763"/>
    </source>
</evidence>
<dbReference type="GO" id="GO:0061599">
    <property type="term" value="F:molybdopterin molybdotransferase activity"/>
    <property type="evidence" value="ECO:0007669"/>
    <property type="project" value="UniProtKB-UniRule"/>
</dbReference>
<dbReference type="GO" id="GO:0005829">
    <property type="term" value="C:cytosol"/>
    <property type="evidence" value="ECO:0007669"/>
    <property type="project" value="TreeGrafter"/>
</dbReference>
<dbReference type="Gene3D" id="2.40.340.10">
    <property type="entry name" value="MoeA, C-terminal, domain IV"/>
    <property type="match status" value="1"/>
</dbReference>
<dbReference type="InterPro" id="IPR038987">
    <property type="entry name" value="MoeA-like"/>
</dbReference>
<dbReference type="FunFam" id="3.40.980.10:FF:000004">
    <property type="entry name" value="Molybdopterin molybdenumtransferase"/>
    <property type="match status" value="1"/>
</dbReference>
<keyword evidence="14" id="KW-1185">Reference proteome</keyword>
<comment type="cofactor">
    <cofactor evidence="1 11">
        <name>Mg(2+)</name>
        <dbReference type="ChEBI" id="CHEBI:18420"/>
    </cofactor>
</comment>
<evidence type="ECO:0000256" key="3">
    <source>
        <dbReference type="ARBA" id="ARBA00005046"/>
    </source>
</evidence>
<dbReference type="SMART" id="SM00852">
    <property type="entry name" value="MoCF_biosynth"/>
    <property type="match status" value="1"/>
</dbReference>
<protein>
    <recommendedName>
        <fullName evidence="11">Molybdopterin molybdenumtransferase</fullName>
        <ecNumber evidence="11">2.10.1.1</ecNumber>
    </recommendedName>
</protein>
<evidence type="ECO:0000256" key="11">
    <source>
        <dbReference type="RuleBase" id="RU365090"/>
    </source>
</evidence>
<evidence type="ECO:0000256" key="10">
    <source>
        <dbReference type="ARBA" id="ARBA00047317"/>
    </source>
</evidence>
<comment type="pathway">
    <text evidence="3 11">Cofactor biosynthesis; molybdopterin biosynthesis.</text>
</comment>
<dbReference type="Pfam" id="PF00994">
    <property type="entry name" value="MoCF_biosynth"/>
    <property type="match status" value="1"/>
</dbReference>
<evidence type="ECO:0000259" key="12">
    <source>
        <dbReference type="SMART" id="SM00852"/>
    </source>
</evidence>
<organism evidence="13 14">
    <name type="scientific">Lolliginicoccus lacisalsi</name>
    <dbReference type="NCBI Taxonomy" id="2742202"/>
    <lineage>
        <taxon>Bacteria</taxon>
        <taxon>Bacillati</taxon>
        <taxon>Actinomycetota</taxon>
        <taxon>Actinomycetes</taxon>
        <taxon>Mycobacteriales</taxon>
        <taxon>Hoyosellaceae</taxon>
        <taxon>Lolliginicoccus</taxon>
    </lineage>
</organism>
<sequence>MRSVTEHAAAIAALVTARPEQETTLAAAHGRVLARDVIAPRSLPGFDNSAMDGYAVRATDIAGASAANPVTLPVEADIPAGRTDIPQHHAGTAHRIMTGAALPPGADSVIPVERTDGGTTTVRITASTDPGQHIRRNGEDIAKGEIALARGSTLRAPQLGLLAALGYATVPVIPPIRVMVLSTGSELVAPGQALRPGEIYESNSIMLASAAREAGAVAAQLRFVSDDTGDFLATLRAHADDADVFLTSGGVSAGAYEVVKDSLADRGVEFVKVAMQPGMPQGSGTFEGTPIITLPGNPVSALISFEVFVRPALRAAMGYARTGREVVAATLAEDIRSPLGKRQFRRGVLDRATGTVRTIGPPASHYLRWLASSDCLVDIPAATEAIPAGQAVEVWDLSRP</sequence>
<dbReference type="SUPFAM" id="SSF63882">
    <property type="entry name" value="MoeA N-terminal region -like"/>
    <property type="match status" value="1"/>
</dbReference>
<dbReference type="PANTHER" id="PTHR10192:SF5">
    <property type="entry name" value="GEPHYRIN"/>
    <property type="match status" value="1"/>
</dbReference>
<dbReference type="AlphaFoldDB" id="A0A927JF12"/>
<evidence type="ECO:0000256" key="8">
    <source>
        <dbReference type="ARBA" id="ARBA00022842"/>
    </source>
</evidence>
<proteinExistence type="inferred from homology"/>
<evidence type="ECO:0000256" key="1">
    <source>
        <dbReference type="ARBA" id="ARBA00001946"/>
    </source>
</evidence>
<keyword evidence="8 11" id="KW-0460">Magnesium</keyword>
<dbReference type="InterPro" id="IPR005110">
    <property type="entry name" value="MoeA_linker/N"/>
</dbReference>
<evidence type="ECO:0000256" key="5">
    <source>
        <dbReference type="ARBA" id="ARBA00022505"/>
    </source>
</evidence>
<dbReference type="NCBIfam" id="NF045515">
    <property type="entry name" value="Glp_gephyrin"/>
    <property type="match status" value="1"/>
</dbReference>
<dbReference type="EC" id="2.10.1.1" evidence="11"/>
<keyword evidence="7 11" id="KW-0479">Metal-binding</keyword>
<keyword evidence="9 11" id="KW-0501">Molybdenum cofactor biosynthesis</keyword>
<dbReference type="Gene3D" id="3.40.980.10">
    <property type="entry name" value="MoaB/Mog-like domain"/>
    <property type="match status" value="1"/>
</dbReference>
<accession>A0A927JF12</accession>
<evidence type="ECO:0000256" key="7">
    <source>
        <dbReference type="ARBA" id="ARBA00022723"/>
    </source>
</evidence>
<gene>
    <name evidence="13" type="ORF">HT102_12860</name>
</gene>
<dbReference type="RefSeq" id="WP_192039841.1">
    <property type="nucleotide sequence ID" value="NZ_JACYWE010000008.1"/>
</dbReference>